<dbReference type="PATRIC" id="fig|1666912.4.peg.393"/>
<dbReference type="Gene3D" id="3.40.1090.10">
    <property type="entry name" value="Cytosolic phospholipase A2 catalytic domain"/>
    <property type="match status" value="2"/>
</dbReference>
<dbReference type="InterPro" id="IPR016035">
    <property type="entry name" value="Acyl_Trfase/lysoPLipase"/>
</dbReference>
<feature type="domain" description="PNPLA" evidence="5">
    <location>
        <begin position="6"/>
        <end position="213"/>
    </location>
</feature>
<dbReference type="InterPro" id="IPR002641">
    <property type="entry name" value="PNPLA_dom"/>
</dbReference>
<feature type="active site" description="Proton acceptor" evidence="4">
    <location>
        <position position="200"/>
    </location>
</feature>
<feature type="short sequence motif" description="DGA/G" evidence="4">
    <location>
        <begin position="200"/>
        <end position="202"/>
    </location>
</feature>
<dbReference type="PANTHER" id="PTHR14226">
    <property type="entry name" value="NEUROPATHY TARGET ESTERASE/SWISS CHEESE D.MELANOGASTER"/>
    <property type="match status" value="1"/>
</dbReference>
<name>A0A0P7YN31_9RHOB</name>
<dbReference type="Proteomes" id="UP000182045">
    <property type="component" value="Unassembled WGS sequence"/>
</dbReference>
<evidence type="ECO:0000256" key="3">
    <source>
        <dbReference type="ARBA" id="ARBA00023098"/>
    </source>
</evidence>
<keyword evidence="9" id="KW-1185">Reference proteome</keyword>
<dbReference type="EMBL" id="LJSG01000020">
    <property type="protein sequence ID" value="KPP90061.1"/>
    <property type="molecule type" value="Genomic_DNA"/>
</dbReference>
<comment type="caution">
    <text evidence="7">The sequence shown here is derived from an EMBL/GenBank/DDBJ whole genome shotgun (WGS) entry which is preliminary data.</text>
</comment>
<dbReference type="Proteomes" id="UP000050413">
    <property type="component" value="Unassembled WGS sequence"/>
</dbReference>
<evidence type="ECO:0000313" key="7">
    <source>
        <dbReference type="EMBL" id="KPP90061.1"/>
    </source>
</evidence>
<organism evidence="7 8">
    <name type="scientific">Roseibaca calidilacus</name>
    <dbReference type="NCBI Taxonomy" id="1666912"/>
    <lineage>
        <taxon>Bacteria</taxon>
        <taxon>Pseudomonadati</taxon>
        <taxon>Pseudomonadota</taxon>
        <taxon>Alphaproteobacteria</taxon>
        <taxon>Rhodobacterales</taxon>
        <taxon>Paracoccaceae</taxon>
        <taxon>Roseinatronobacter</taxon>
    </lineage>
</organism>
<dbReference type="OrthoDB" id="9807112at2"/>
<dbReference type="Pfam" id="PF01734">
    <property type="entry name" value="Patatin"/>
    <property type="match status" value="1"/>
</dbReference>
<dbReference type="GO" id="GO:0016042">
    <property type="term" value="P:lipid catabolic process"/>
    <property type="evidence" value="ECO:0007669"/>
    <property type="project" value="UniProtKB-UniRule"/>
</dbReference>
<protein>
    <submittedName>
        <fullName evidence="7">NTE family protein</fullName>
    </submittedName>
</protein>
<evidence type="ECO:0000313" key="6">
    <source>
        <dbReference type="EMBL" id="CUX81174.1"/>
    </source>
</evidence>
<dbReference type="AlphaFoldDB" id="A0A0P7YN31"/>
<keyword evidence="1 4" id="KW-0378">Hydrolase</keyword>
<evidence type="ECO:0000259" key="5">
    <source>
        <dbReference type="PROSITE" id="PS51635"/>
    </source>
</evidence>
<keyword evidence="2 4" id="KW-0442">Lipid degradation</keyword>
<evidence type="ECO:0000313" key="8">
    <source>
        <dbReference type="Proteomes" id="UP000050413"/>
    </source>
</evidence>
<dbReference type="PROSITE" id="PS51635">
    <property type="entry name" value="PNPLA"/>
    <property type="match status" value="1"/>
</dbReference>
<dbReference type="SUPFAM" id="SSF52151">
    <property type="entry name" value="FabD/lysophospholipase-like"/>
    <property type="match status" value="1"/>
</dbReference>
<reference evidence="7 8" key="1">
    <citation type="submission" date="2015-09" db="EMBL/GenBank/DDBJ databases">
        <title>Identification and resolution of microdiversity through metagenomic sequencing of parallel consortia.</title>
        <authorList>
            <person name="Nelson W.C."/>
            <person name="Romine M.F."/>
            <person name="Lindemann S.R."/>
        </authorList>
    </citation>
    <scope>NUCLEOTIDE SEQUENCE [LARGE SCALE GENOMIC DNA]</scope>
    <source>
        <strain evidence="7">HL-91</strain>
    </source>
</reference>
<keyword evidence="3 4" id="KW-0443">Lipid metabolism</keyword>
<gene>
    <name evidence="6" type="ORF">Ga0058931_1605</name>
    <name evidence="7" type="ORF">HLUCCA05_07815</name>
</gene>
<dbReference type="RefSeq" id="WP_072245874.1">
    <property type="nucleotide sequence ID" value="NZ_FBYC01000004.1"/>
</dbReference>
<evidence type="ECO:0000313" key="9">
    <source>
        <dbReference type="Proteomes" id="UP000182045"/>
    </source>
</evidence>
<feature type="short sequence motif" description="GXSXG" evidence="4">
    <location>
        <begin position="38"/>
        <end position="42"/>
    </location>
</feature>
<dbReference type="STRING" id="1666912.Ga0058931_1605"/>
<evidence type="ECO:0000256" key="4">
    <source>
        <dbReference type="PROSITE-ProRule" id="PRU01161"/>
    </source>
</evidence>
<dbReference type="PANTHER" id="PTHR14226:SF78">
    <property type="entry name" value="SLR0060 PROTEIN"/>
    <property type="match status" value="1"/>
</dbReference>
<accession>A0A0P7YN31</accession>
<reference evidence="6 9" key="2">
    <citation type="submission" date="2016-01" db="EMBL/GenBank/DDBJ databases">
        <authorList>
            <person name="Varghese N."/>
        </authorList>
    </citation>
    <scope>NUCLEOTIDE SEQUENCE [LARGE SCALE GENOMIC DNA]</scope>
    <source>
        <strain evidence="6 9">HL-91</strain>
    </source>
</reference>
<dbReference type="GO" id="GO:0016787">
    <property type="term" value="F:hydrolase activity"/>
    <property type="evidence" value="ECO:0007669"/>
    <property type="project" value="UniProtKB-UniRule"/>
</dbReference>
<dbReference type="EMBL" id="FBYC01000004">
    <property type="protein sequence ID" value="CUX81174.1"/>
    <property type="molecule type" value="Genomic_DNA"/>
</dbReference>
<sequence length="348" mass="37486">MKRINLALQGGGAHGAFTWGVLDRLLQEDDIEIAAISGTSAGALNAAALKAGMVQDGRAGGRAALDALWHRIGAVHDLRLTGWIAQALPPVGVLNTWAERFMPVSAMDAAALVASPYALGPLYRNPLQPIVEGLAFDRVCAGVGPALHIAATNVRSGKIKVFSGAELAPEVILASAALPTLFQAVEIADPATGQTHAYWDGGYTGNPALFPLFKRDLPDDILVVSINPLFRDDVPNTPQEIQNRVNEISFNSSLLRELRAIRFVKRLIGENRVERGAMKDVLLHMIADDALMTSLSVTTKLTPTPYLLHTLKEAGRKACDGFLTRHKDDLNQRSSLDLDAMFDDSQQS</sequence>
<feature type="short sequence motif" description="GXGXXG" evidence="4">
    <location>
        <begin position="10"/>
        <end position="15"/>
    </location>
</feature>
<evidence type="ECO:0000256" key="2">
    <source>
        <dbReference type="ARBA" id="ARBA00022963"/>
    </source>
</evidence>
<feature type="active site" description="Nucleophile" evidence="4">
    <location>
        <position position="40"/>
    </location>
</feature>
<proteinExistence type="predicted"/>
<dbReference type="InterPro" id="IPR050301">
    <property type="entry name" value="NTE"/>
</dbReference>
<evidence type="ECO:0000256" key="1">
    <source>
        <dbReference type="ARBA" id="ARBA00022801"/>
    </source>
</evidence>